<feature type="non-terminal residue" evidence="2">
    <location>
        <position position="300"/>
    </location>
</feature>
<protein>
    <submittedName>
        <fullName evidence="2">16813_t:CDS:1</fullName>
    </submittedName>
</protein>
<keyword evidence="1" id="KW-0472">Membrane</keyword>
<keyword evidence="1" id="KW-0812">Transmembrane</keyword>
<reference evidence="2" key="1">
    <citation type="submission" date="2021-06" db="EMBL/GenBank/DDBJ databases">
        <authorList>
            <person name="Kallberg Y."/>
            <person name="Tangrot J."/>
            <person name="Rosling A."/>
        </authorList>
    </citation>
    <scope>NUCLEOTIDE SEQUENCE</scope>
    <source>
        <strain evidence="2">MA453B</strain>
    </source>
</reference>
<accession>A0A9N9ICV5</accession>
<evidence type="ECO:0000313" key="2">
    <source>
        <dbReference type="EMBL" id="CAG8730222.1"/>
    </source>
</evidence>
<feature type="transmembrane region" description="Helical" evidence="1">
    <location>
        <begin position="191"/>
        <end position="213"/>
    </location>
</feature>
<dbReference type="AlphaFoldDB" id="A0A9N9ICV5"/>
<keyword evidence="1" id="KW-1133">Transmembrane helix</keyword>
<keyword evidence="3" id="KW-1185">Reference proteome</keyword>
<sequence>MDTLSQTSEAILTKFQYPLPQYVLGCLPALAVIGEIPTRGLWPKIQWIFRCLGLLDKEYFARGTHSIPFRPVGVHSMKFEPTESQSKAFSEAVAETSVLERLSSLISAYYILVGWAMAILKIVVTQKCNDWPYIPISLTWTLPVIYKRAVYGRLVFKDVTVELNKLGQNDKDEMIIQVSPLEPHDLTKKRVLVAIAAFISIVVPWGAVLTAYFTPPLGFFCRSRFISCYCTIWTFNGIISLILHLRGEVSLRGNRFVHAWFCICGGIVAMFFGCFCLLSDDRNWWVQLFGEGCDTSAGCN</sequence>
<dbReference type="OrthoDB" id="2318284at2759"/>
<gene>
    <name evidence="2" type="ORF">DERYTH_LOCUS15049</name>
</gene>
<feature type="transmembrane region" description="Helical" evidence="1">
    <location>
        <begin position="105"/>
        <end position="124"/>
    </location>
</feature>
<evidence type="ECO:0000256" key="1">
    <source>
        <dbReference type="SAM" id="Phobius"/>
    </source>
</evidence>
<dbReference type="Proteomes" id="UP000789405">
    <property type="component" value="Unassembled WGS sequence"/>
</dbReference>
<feature type="transmembrane region" description="Helical" evidence="1">
    <location>
        <begin position="225"/>
        <end position="245"/>
    </location>
</feature>
<organism evidence="2 3">
    <name type="scientific">Dentiscutata erythropus</name>
    <dbReference type="NCBI Taxonomy" id="1348616"/>
    <lineage>
        <taxon>Eukaryota</taxon>
        <taxon>Fungi</taxon>
        <taxon>Fungi incertae sedis</taxon>
        <taxon>Mucoromycota</taxon>
        <taxon>Glomeromycotina</taxon>
        <taxon>Glomeromycetes</taxon>
        <taxon>Diversisporales</taxon>
        <taxon>Gigasporaceae</taxon>
        <taxon>Dentiscutata</taxon>
    </lineage>
</organism>
<name>A0A9N9ICV5_9GLOM</name>
<comment type="caution">
    <text evidence="2">The sequence shown here is derived from an EMBL/GenBank/DDBJ whole genome shotgun (WGS) entry which is preliminary data.</text>
</comment>
<dbReference type="EMBL" id="CAJVPY010011866">
    <property type="protein sequence ID" value="CAG8730222.1"/>
    <property type="molecule type" value="Genomic_DNA"/>
</dbReference>
<feature type="transmembrane region" description="Helical" evidence="1">
    <location>
        <begin position="257"/>
        <end position="278"/>
    </location>
</feature>
<proteinExistence type="predicted"/>
<evidence type="ECO:0000313" key="3">
    <source>
        <dbReference type="Proteomes" id="UP000789405"/>
    </source>
</evidence>